<reference evidence="1 2" key="1">
    <citation type="submission" date="2020-08" db="EMBL/GenBank/DDBJ databases">
        <title>Genomic Encyclopedia of Type Strains, Phase IV (KMG-V): Genome sequencing to study the core and pangenomes of soil and plant-associated prokaryotes.</title>
        <authorList>
            <person name="Whitman W."/>
        </authorList>
    </citation>
    <scope>NUCLEOTIDE SEQUENCE [LARGE SCALE GENOMIC DNA]</scope>
    <source>
        <strain evidence="1 2">X5P2</strain>
    </source>
</reference>
<protein>
    <submittedName>
        <fullName evidence="1">Uncharacterized protein</fullName>
    </submittedName>
</protein>
<dbReference type="EMBL" id="JACHEB010000001">
    <property type="protein sequence ID" value="MBB5326639.1"/>
    <property type="molecule type" value="Genomic_DNA"/>
</dbReference>
<comment type="caution">
    <text evidence="1">The sequence shown here is derived from an EMBL/GenBank/DDBJ whole genome shotgun (WGS) entry which is preliminary data.</text>
</comment>
<gene>
    <name evidence="1" type="ORF">HDF14_000233</name>
</gene>
<dbReference type="RefSeq" id="WP_183972738.1">
    <property type="nucleotide sequence ID" value="NZ_JACHEB010000001.1"/>
</dbReference>
<dbReference type="AlphaFoldDB" id="A0A9X0QAA2"/>
<keyword evidence="2" id="KW-1185">Reference proteome</keyword>
<proteinExistence type="predicted"/>
<organism evidence="1 2">
    <name type="scientific">Tunturiibacter gelidiferens</name>
    <dbReference type="NCBI Taxonomy" id="3069689"/>
    <lineage>
        <taxon>Bacteria</taxon>
        <taxon>Pseudomonadati</taxon>
        <taxon>Acidobacteriota</taxon>
        <taxon>Terriglobia</taxon>
        <taxon>Terriglobales</taxon>
        <taxon>Acidobacteriaceae</taxon>
        <taxon>Tunturiibacter</taxon>
    </lineage>
</organism>
<name>A0A9X0QAA2_9BACT</name>
<accession>A0A9X0QAA2</accession>
<sequence length="81" mass="9120">MIGGLTLVALPAEARVTGVKTFLVDYDATVYQKDLGSDSLHVVKNMELYTPDKTWNPHLIIGEMHSQTFQPDRTRFLKGRS</sequence>
<dbReference type="Proteomes" id="UP000535182">
    <property type="component" value="Unassembled WGS sequence"/>
</dbReference>
<evidence type="ECO:0000313" key="1">
    <source>
        <dbReference type="EMBL" id="MBB5326639.1"/>
    </source>
</evidence>
<dbReference type="Pfam" id="PF11453">
    <property type="entry name" value="DUF2950"/>
    <property type="match status" value="1"/>
</dbReference>
<evidence type="ECO:0000313" key="2">
    <source>
        <dbReference type="Proteomes" id="UP000535182"/>
    </source>
</evidence>
<dbReference type="InterPro" id="IPR021556">
    <property type="entry name" value="DUF2950"/>
</dbReference>